<evidence type="ECO:0000256" key="7">
    <source>
        <dbReference type="ARBA" id="ARBA00022840"/>
    </source>
</evidence>
<evidence type="ECO:0000313" key="13">
    <source>
        <dbReference type="EMBL" id="VDO99793.1"/>
    </source>
</evidence>
<dbReference type="AlphaFoldDB" id="A0A183IHE5"/>
<dbReference type="InterPro" id="IPR003593">
    <property type="entry name" value="AAA+_ATPase"/>
</dbReference>
<dbReference type="Gene3D" id="3.40.50.300">
    <property type="entry name" value="P-loop containing nucleotide triphosphate hydrolases"/>
    <property type="match status" value="1"/>
</dbReference>
<keyword evidence="4 10" id="KW-0812">Transmembrane</keyword>
<evidence type="ECO:0000256" key="1">
    <source>
        <dbReference type="ARBA" id="ARBA00004128"/>
    </source>
</evidence>
<dbReference type="InterPro" id="IPR050173">
    <property type="entry name" value="ABC_transporter_C-like"/>
</dbReference>
<feature type="domain" description="ABC transmembrane type-1" evidence="12">
    <location>
        <begin position="183"/>
        <end position="465"/>
    </location>
</feature>
<feature type="transmembrane region" description="Helical" evidence="10">
    <location>
        <begin position="89"/>
        <end position="109"/>
    </location>
</feature>
<feature type="domain" description="ABC transmembrane type-1" evidence="12">
    <location>
        <begin position="811"/>
        <end position="913"/>
    </location>
</feature>
<evidence type="ECO:0000256" key="5">
    <source>
        <dbReference type="ARBA" id="ARBA00022737"/>
    </source>
</evidence>
<dbReference type="Proteomes" id="UP000270296">
    <property type="component" value="Unassembled WGS sequence"/>
</dbReference>
<dbReference type="GO" id="GO:0000323">
    <property type="term" value="C:lytic vacuole"/>
    <property type="evidence" value="ECO:0007669"/>
    <property type="project" value="UniProtKB-ARBA"/>
</dbReference>
<feature type="transmembrane region" description="Helical" evidence="10">
    <location>
        <begin position="401"/>
        <end position="427"/>
    </location>
</feature>
<dbReference type="InterPro" id="IPR017871">
    <property type="entry name" value="ABC_transporter-like_CS"/>
</dbReference>
<organism evidence="15">
    <name type="scientific">Soboliphyme baturini</name>
    <dbReference type="NCBI Taxonomy" id="241478"/>
    <lineage>
        <taxon>Eukaryota</taxon>
        <taxon>Metazoa</taxon>
        <taxon>Ecdysozoa</taxon>
        <taxon>Nematoda</taxon>
        <taxon>Enoplea</taxon>
        <taxon>Dorylaimia</taxon>
        <taxon>Dioctophymatida</taxon>
        <taxon>Dioctophymatoidea</taxon>
        <taxon>Soboliphymatidae</taxon>
        <taxon>Soboliphyme</taxon>
    </lineage>
</organism>
<name>A0A183IHE5_9BILA</name>
<dbReference type="FunFam" id="3.40.50.300:FF:000293">
    <property type="entry name" value="ATP binding cassette subfamily C member 1"/>
    <property type="match status" value="1"/>
</dbReference>
<evidence type="ECO:0000259" key="11">
    <source>
        <dbReference type="PROSITE" id="PS50893"/>
    </source>
</evidence>
<dbReference type="CDD" id="cd03250">
    <property type="entry name" value="ABCC_MRP_domain1"/>
    <property type="match status" value="1"/>
</dbReference>
<feature type="transmembrane region" description="Helical" evidence="10">
    <location>
        <begin position="49"/>
        <end position="69"/>
    </location>
</feature>
<dbReference type="OrthoDB" id="6500128at2759"/>
<dbReference type="GO" id="GO:0016887">
    <property type="term" value="F:ATP hydrolysis activity"/>
    <property type="evidence" value="ECO:0007669"/>
    <property type="project" value="InterPro"/>
</dbReference>
<protein>
    <submittedName>
        <fullName evidence="15">ABC transmembrane type-1 domain-containing protein</fullName>
    </submittedName>
</protein>
<keyword evidence="8 10" id="KW-1133">Transmembrane helix</keyword>
<dbReference type="WBParaSite" id="SBAD_0000318401-mRNA-1">
    <property type="protein sequence ID" value="SBAD_0000318401-mRNA-1"/>
    <property type="gene ID" value="SBAD_0000318401"/>
</dbReference>
<dbReference type="Pfam" id="PF00005">
    <property type="entry name" value="ABC_tran"/>
    <property type="match status" value="1"/>
</dbReference>
<dbReference type="SMART" id="SM00382">
    <property type="entry name" value="AAA"/>
    <property type="match status" value="1"/>
</dbReference>
<reference evidence="15" key="1">
    <citation type="submission" date="2016-06" db="UniProtKB">
        <authorList>
            <consortium name="WormBaseParasite"/>
        </authorList>
    </citation>
    <scope>IDENTIFICATION</scope>
</reference>
<keyword evidence="7" id="KW-0067">ATP-binding</keyword>
<feature type="transmembrane region" description="Helical" evidence="10">
    <location>
        <begin position="439"/>
        <end position="464"/>
    </location>
</feature>
<dbReference type="GO" id="GO:0140359">
    <property type="term" value="F:ABC-type transporter activity"/>
    <property type="evidence" value="ECO:0007669"/>
    <property type="project" value="InterPro"/>
</dbReference>
<evidence type="ECO:0000313" key="15">
    <source>
        <dbReference type="WBParaSite" id="SBAD_0000318401-mRNA-1"/>
    </source>
</evidence>
<evidence type="ECO:0000256" key="9">
    <source>
        <dbReference type="ARBA" id="ARBA00023136"/>
    </source>
</evidence>
<evidence type="ECO:0000256" key="2">
    <source>
        <dbReference type="ARBA" id="ARBA00022448"/>
    </source>
</evidence>
<feature type="transmembrane region" description="Helical" evidence="10">
    <location>
        <begin position="322"/>
        <end position="343"/>
    </location>
</feature>
<feature type="transmembrane region" description="Helical" evidence="10">
    <location>
        <begin position="811"/>
        <end position="837"/>
    </location>
</feature>
<dbReference type="FunFam" id="1.20.1560.10:FF:000020">
    <property type="entry name" value="ABC metal ion transporter"/>
    <property type="match status" value="1"/>
</dbReference>
<dbReference type="Pfam" id="PF00664">
    <property type="entry name" value="ABC_membrane"/>
    <property type="match status" value="2"/>
</dbReference>
<dbReference type="Gene3D" id="1.20.1560.10">
    <property type="entry name" value="ABC transporter type 1, transmembrane domain"/>
    <property type="match status" value="2"/>
</dbReference>
<dbReference type="SUPFAM" id="SSF52540">
    <property type="entry name" value="P-loop containing nucleoside triphosphate hydrolases"/>
    <property type="match status" value="1"/>
</dbReference>
<evidence type="ECO:0000256" key="8">
    <source>
        <dbReference type="ARBA" id="ARBA00022989"/>
    </source>
</evidence>
<dbReference type="InterPro" id="IPR003439">
    <property type="entry name" value="ABC_transporter-like_ATP-bd"/>
</dbReference>
<feature type="transmembrane region" description="Helical" evidence="10">
    <location>
        <begin position="12"/>
        <end position="29"/>
    </location>
</feature>
<dbReference type="CDD" id="cd18595">
    <property type="entry name" value="ABC_6TM_MRP1_2_3_6_D1_like"/>
    <property type="match status" value="1"/>
</dbReference>
<sequence length="913" mass="102514">MQVQCRQRGVITSGVLFVSYVVFAVCGFAEFKKDVESIQQADQADREDLVTYIIYYILILVQVVLCTWADKPTPYQSICDNNKPSPEKFASFLNCMLFTWFTGIAILGWKRPLLQGDIWSLNEEHVAHNVLKRWKPRWDRKLAKYATSKQEVSQMNKIDGKLKEPSPPSIVATLFSIFKFPFLTAMILKTSADLIQFAGPQLLHLLINFTENRNAPDWLGYAYAVLMFVSAFLYTILAHQHMFLMSKLGMDVRSILIMAVYEKSLCLSNQARRTITAGEMVNLMSVDVQFFTDISTYLCLIFSAPLQIILATFFLWQILGPSVLAGIGVVILLVPLNYCASSLQRRYQAAQMKFKDMRMKILSEILNGIKVIKLYAWEPSFNQQVADIRAKELNVLKKSAFVGSFISLTWTTAPVLVAVVIFATYVLSDANHKLTPQTAFVSLSLLNILRMPLTLVPIIISYLVQASVSNERLKKFLAAEEMDPTVVERDRSPEKGIKVEKGSFLWEKEQKPNEKNDSVFVLKDINLSVRNGEFIAVVGSVGCGKSSLISAILGEMEKLHGRVSVTGSIAYVPQQAWIQNLTLRNNILFGKKYRPDVYNRVVGACALQKDLELLPGGDQTEIGEKGINLSGGQRQRISMARALYQNADIYLLDDPLSAVDSHVCKHIFEAVIGKNGFLKEKTRILVTNGLNYLKDADKIIVLSNGTISETGTFAQLLSHRGHFADLVENFMRQTMAREDIDEDELSVFEEILDVGTIDPMVRKRRRNSIKSLKQNGSLRESTRGEFKATVGKLIKEEYAAEGQRLSSETRLGVYAGLGVSQGLFVMIGTIIISIAMVSASKALHRNLVFNLMRSPVSFFDDIDIIDNMLPQNVRAWTNTVMFVISVILVIVISTPMFAVVAVPLAIFYYFLQV</sequence>
<keyword evidence="5" id="KW-0677">Repeat</keyword>
<evidence type="ECO:0000256" key="4">
    <source>
        <dbReference type="ARBA" id="ARBA00022692"/>
    </source>
</evidence>
<dbReference type="InterPro" id="IPR036640">
    <property type="entry name" value="ABC1_TM_sf"/>
</dbReference>
<feature type="domain" description="ABC transporter" evidence="11">
    <location>
        <begin position="497"/>
        <end position="729"/>
    </location>
</feature>
<keyword evidence="9 10" id="KW-0472">Membrane</keyword>
<dbReference type="PANTHER" id="PTHR24223">
    <property type="entry name" value="ATP-BINDING CASSETTE SUB-FAMILY C"/>
    <property type="match status" value="1"/>
</dbReference>
<dbReference type="SUPFAM" id="SSF90123">
    <property type="entry name" value="ABC transporter transmembrane region"/>
    <property type="match status" value="2"/>
</dbReference>
<evidence type="ECO:0000259" key="12">
    <source>
        <dbReference type="PROSITE" id="PS50929"/>
    </source>
</evidence>
<dbReference type="EMBL" id="UZAM01007535">
    <property type="protein sequence ID" value="VDO99793.1"/>
    <property type="molecule type" value="Genomic_DNA"/>
</dbReference>
<evidence type="ECO:0000256" key="10">
    <source>
        <dbReference type="SAM" id="Phobius"/>
    </source>
</evidence>
<gene>
    <name evidence="13" type="ORF">SBAD_LOCUS3040</name>
</gene>
<feature type="transmembrane region" description="Helical" evidence="10">
    <location>
        <begin position="218"/>
        <end position="237"/>
    </location>
</feature>
<feature type="transmembrane region" description="Helical" evidence="10">
    <location>
        <begin position="294"/>
        <end position="316"/>
    </location>
</feature>
<dbReference type="PROSITE" id="PS00211">
    <property type="entry name" value="ABC_TRANSPORTER_1"/>
    <property type="match status" value="1"/>
</dbReference>
<evidence type="ECO:0000256" key="6">
    <source>
        <dbReference type="ARBA" id="ARBA00022741"/>
    </source>
</evidence>
<keyword evidence="3" id="KW-0926">Vacuole</keyword>
<proteinExistence type="predicted"/>
<dbReference type="PANTHER" id="PTHR24223:SF443">
    <property type="entry name" value="MULTIDRUG-RESISTANCE LIKE PROTEIN 1, ISOFORM I"/>
    <property type="match status" value="1"/>
</dbReference>
<comment type="subcellular location">
    <subcellularLocation>
        <location evidence="1">Vacuole membrane</location>
        <topology evidence="1">Multi-pass membrane protein</topology>
    </subcellularLocation>
</comment>
<keyword evidence="14" id="KW-1185">Reference proteome</keyword>
<evidence type="ECO:0000313" key="14">
    <source>
        <dbReference type="Proteomes" id="UP000270296"/>
    </source>
</evidence>
<dbReference type="GO" id="GO:0005774">
    <property type="term" value="C:vacuolar membrane"/>
    <property type="evidence" value="ECO:0007669"/>
    <property type="project" value="UniProtKB-SubCell"/>
</dbReference>
<dbReference type="PROSITE" id="PS50893">
    <property type="entry name" value="ABC_TRANSPORTER_2"/>
    <property type="match status" value="1"/>
</dbReference>
<evidence type="ECO:0000256" key="3">
    <source>
        <dbReference type="ARBA" id="ARBA00022554"/>
    </source>
</evidence>
<dbReference type="PROSITE" id="PS50929">
    <property type="entry name" value="ABC_TM1F"/>
    <property type="match status" value="2"/>
</dbReference>
<feature type="transmembrane region" description="Helical" evidence="10">
    <location>
        <begin position="880"/>
        <end position="911"/>
    </location>
</feature>
<keyword evidence="6" id="KW-0547">Nucleotide-binding</keyword>
<keyword evidence="2" id="KW-0813">Transport</keyword>
<dbReference type="InterPro" id="IPR011527">
    <property type="entry name" value="ABC1_TM_dom"/>
</dbReference>
<reference evidence="13 14" key="2">
    <citation type="submission" date="2018-11" db="EMBL/GenBank/DDBJ databases">
        <authorList>
            <consortium name="Pathogen Informatics"/>
        </authorList>
    </citation>
    <scope>NUCLEOTIDE SEQUENCE [LARGE SCALE GENOMIC DNA]</scope>
</reference>
<dbReference type="InterPro" id="IPR027417">
    <property type="entry name" value="P-loop_NTPase"/>
</dbReference>
<dbReference type="GO" id="GO:0005524">
    <property type="term" value="F:ATP binding"/>
    <property type="evidence" value="ECO:0007669"/>
    <property type="project" value="UniProtKB-KW"/>
</dbReference>
<accession>A0A183IHE5</accession>